<keyword evidence="5" id="KW-0949">S-adenosyl-L-methionine</keyword>
<sequence>MLRLNAVCPYYTMFPLDFPLQQLAAHPQATRVLDPFCGRGTTLYAARLAGLPSVGIDINPVAVAIAQAKLIRVTPAAVVRLARQILDGGMRGEVPEGEFWQWCFERETLHELVTLREALLEMTTPTAAMLRAVMLGILHGPRNKNLPSYLSNQMPRTYASKPAYAVKFWSQRNMKPVRIPSLEVIERRSKRLLDAAPLAHGGKVYQGDSVEILNGLRQKFDLVVTSPPYYGMRTYVADQWLRSWFLGGPPEVPYGTHGQIARQPNQEAFIQALAEVWAATARRCRQGARLAIRFGALPSARTEPEQMLLASVKEAKAGWVIKDVHKAGTPPKRTRQAEQFGKAGSAIEEIDLVAELVGLPR</sequence>
<dbReference type="EMBL" id="BAAAIZ010000114">
    <property type="protein sequence ID" value="GAA1434034.1"/>
    <property type="molecule type" value="Genomic_DNA"/>
</dbReference>
<comment type="catalytic activity">
    <reaction evidence="8">
        <text>a 2'-deoxycytidine in DNA + S-adenosyl-L-methionine = an N(4)-methyl-2'-deoxycytidine in DNA + S-adenosyl-L-homocysteine + H(+)</text>
        <dbReference type="Rhea" id="RHEA:16857"/>
        <dbReference type="Rhea" id="RHEA-COMP:11369"/>
        <dbReference type="Rhea" id="RHEA-COMP:13674"/>
        <dbReference type="ChEBI" id="CHEBI:15378"/>
        <dbReference type="ChEBI" id="CHEBI:57856"/>
        <dbReference type="ChEBI" id="CHEBI:59789"/>
        <dbReference type="ChEBI" id="CHEBI:85452"/>
        <dbReference type="ChEBI" id="CHEBI:137933"/>
        <dbReference type="EC" id="2.1.1.113"/>
    </reaction>
</comment>
<evidence type="ECO:0000313" key="10">
    <source>
        <dbReference type="EMBL" id="GAA1434034.1"/>
    </source>
</evidence>
<dbReference type="SUPFAM" id="SSF53335">
    <property type="entry name" value="S-adenosyl-L-methionine-dependent methyltransferases"/>
    <property type="match status" value="2"/>
</dbReference>
<dbReference type="InterPro" id="IPR017985">
    <property type="entry name" value="MeTrfase_CN4_CS"/>
</dbReference>
<evidence type="ECO:0000256" key="2">
    <source>
        <dbReference type="ARBA" id="ARBA00012185"/>
    </source>
</evidence>
<keyword evidence="4" id="KW-0808">Transferase</keyword>
<dbReference type="InterPro" id="IPR029063">
    <property type="entry name" value="SAM-dependent_MTases_sf"/>
</dbReference>
<dbReference type="Pfam" id="PF01555">
    <property type="entry name" value="N6_N4_Mtase"/>
    <property type="match status" value="1"/>
</dbReference>
<dbReference type="GO" id="GO:0008168">
    <property type="term" value="F:methyltransferase activity"/>
    <property type="evidence" value="ECO:0007669"/>
    <property type="project" value="UniProtKB-KW"/>
</dbReference>
<evidence type="ECO:0000256" key="5">
    <source>
        <dbReference type="ARBA" id="ARBA00022691"/>
    </source>
</evidence>
<gene>
    <name evidence="10" type="ORF">GCM10009601_57790</name>
</gene>
<keyword evidence="3 10" id="KW-0489">Methyltransferase</keyword>
<feature type="domain" description="DNA methylase N-4/N-6" evidence="9">
    <location>
        <begin position="32"/>
        <end position="67"/>
    </location>
</feature>
<accession>A0ABP4JX17</accession>
<keyword evidence="11" id="KW-1185">Reference proteome</keyword>
<evidence type="ECO:0000256" key="3">
    <source>
        <dbReference type="ARBA" id="ARBA00022603"/>
    </source>
</evidence>
<dbReference type="CDD" id="cd02440">
    <property type="entry name" value="AdoMet_MTases"/>
    <property type="match status" value="1"/>
</dbReference>
<keyword evidence="7" id="KW-0238">DNA-binding</keyword>
<evidence type="ECO:0000256" key="4">
    <source>
        <dbReference type="ARBA" id="ARBA00022679"/>
    </source>
</evidence>
<comment type="caution">
    <text evidence="10">The sequence shown here is derived from an EMBL/GenBank/DDBJ whole genome shotgun (WGS) entry which is preliminary data.</text>
</comment>
<reference evidence="11" key="1">
    <citation type="journal article" date="2019" name="Int. J. Syst. Evol. Microbiol.">
        <title>The Global Catalogue of Microorganisms (GCM) 10K type strain sequencing project: providing services to taxonomists for standard genome sequencing and annotation.</title>
        <authorList>
            <consortium name="The Broad Institute Genomics Platform"/>
            <consortium name="The Broad Institute Genome Sequencing Center for Infectious Disease"/>
            <person name="Wu L."/>
            <person name="Ma J."/>
        </authorList>
    </citation>
    <scope>NUCLEOTIDE SEQUENCE [LARGE SCALE GENOMIC DNA]</scope>
    <source>
        <strain evidence="11">JCM 11756</strain>
    </source>
</reference>
<proteinExistence type="inferred from homology"/>
<evidence type="ECO:0000256" key="7">
    <source>
        <dbReference type="ARBA" id="ARBA00023125"/>
    </source>
</evidence>
<dbReference type="Gene3D" id="3.40.50.150">
    <property type="entry name" value="Vaccinia Virus protein VP39"/>
    <property type="match status" value="2"/>
</dbReference>
<evidence type="ECO:0000259" key="9">
    <source>
        <dbReference type="Pfam" id="PF01555"/>
    </source>
</evidence>
<evidence type="ECO:0000256" key="1">
    <source>
        <dbReference type="ARBA" id="ARBA00010203"/>
    </source>
</evidence>
<keyword evidence="6" id="KW-0680">Restriction system</keyword>
<organism evidence="10 11">
    <name type="scientific">Streptomyces thermospinosisporus</name>
    <dbReference type="NCBI Taxonomy" id="161482"/>
    <lineage>
        <taxon>Bacteria</taxon>
        <taxon>Bacillati</taxon>
        <taxon>Actinomycetota</taxon>
        <taxon>Actinomycetes</taxon>
        <taxon>Kitasatosporales</taxon>
        <taxon>Streptomycetaceae</taxon>
        <taxon>Streptomyces</taxon>
    </lineage>
</organism>
<dbReference type="EC" id="2.1.1.113" evidence="2"/>
<evidence type="ECO:0000256" key="6">
    <source>
        <dbReference type="ARBA" id="ARBA00022747"/>
    </source>
</evidence>
<evidence type="ECO:0000256" key="8">
    <source>
        <dbReference type="ARBA" id="ARBA00049120"/>
    </source>
</evidence>
<protein>
    <recommendedName>
        <fullName evidence="2">site-specific DNA-methyltransferase (cytosine-N(4)-specific)</fullName>
        <ecNumber evidence="2">2.1.1.113</ecNumber>
    </recommendedName>
</protein>
<dbReference type="GO" id="GO:0032259">
    <property type="term" value="P:methylation"/>
    <property type="evidence" value="ECO:0007669"/>
    <property type="project" value="UniProtKB-KW"/>
</dbReference>
<dbReference type="InterPro" id="IPR002941">
    <property type="entry name" value="DNA_methylase_N4/N6"/>
</dbReference>
<dbReference type="Proteomes" id="UP001500973">
    <property type="component" value="Unassembled WGS sequence"/>
</dbReference>
<dbReference type="PROSITE" id="PS00093">
    <property type="entry name" value="N4_MTASE"/>
    <property type="match status" value="1"/>
</dbReference>
<evidence type="ECO:0000313" key="11">
    <source>
        <dbReference type="Proteomes" id="UP001500973"/>
    </source>
</evidence>
<name>A0ABP4JX17_9ACTN</name>
<comment type="similarity">
    <text evidence="1">Belongs to the N(4)/N(6)-methyltransferase family. N(4) subfamily.</text>
</comment>